<evidence type="ECO:0000313" key="2">
    <source>
        <dbReference type="Proteomes" id="UP000196027"/>
    </source>
</evidence>
<name>A0A1Y0IE82_9GAMM</name>
<dbReference type="SUPFAM" id="SSF53901">
    <property type="entry name" value="Thiolase-like"/>
    <property type="match status" value="1"/>
</dbReference>
<dbReference type="AlphaFoldDB" id="A0A1Y0IE82"/>
<protein>
    <submittedName>
        <fullName evidence="1">3-oxoacyl-ACP synthase</fullName>
    </submittedName>
</protein>
<dbReference type="InterPro" id="IPR016039">
    <property type="entry name" value="Thiolase-like"/>
</dbReference>
<reference evidence="1 2" key="1">
    <citation type="submission" date="2017-05" db="EMBL/GenBank/DDBJ databases">
        <title>Genomic insights into alkan degradation activity of Oleiphilus messinensis.</title>
        <authorList>
            <person name="Kozyavkin S.A."/>
            <person name="Slesarev A.I."/>
            <person name="Golyshin P.N."/>
            <person name="Korzhenkov A."/>
            <person name="Golyshina O.N."/>
            <person name="Toshchakov S.V."/>
        </authorList>
    </citation>
    <scope>NUCLEOTIDE SEQUENCE [LARGE SCALE GENOMIC DNA]</scope>
    <source>
        <strain evidence="1 2">ME102</strain>
    </source>
</reference>
<keyword evidence="2" id="KW-1185">Reference proteome</keyword>
<dbReference type="GO" id="GO:0016746">
    <property type="term" value="F:acyltransferase activity"/>
    <property type="evidence" value="ECO:0007669"/>
    <property type="project" value="InterPro"/>
</dbReference>
<accession>A0A1Y0IE82</accession>
<dbReference type="Gene3D" id="3.40.47.10">
    <property type="match status" value="1"/>
</dbReference>
<dbReference type="Proteomes" id="UP000196027">
    <property type="component" value="Chromosome"/>
</dbReference>
<gene>
    <name evidence="1" type="ORF">OLMES_4849</name>
</gene>
<dbReference type="KEGG" id="ome:OLMES_4849"/>
<proteinExistence type="predicted"/>
<sequence length="277" mass="29521">MLKLAVLAYQDVLKSRAYTAQLPLFLGAPERRDARSFPLLEPFIRDLHLVLGSQGAEAIELDNSEVFPEGKASGYLALKAAFEYLDAGRGTAVVVGGVDTFFDGFLLSMLLREQRLLTLNSLEGFIPGEGAAFLIIEKVSAEPETSHILLGPVGIGQEPGHHYSAESCLAGGLTQAFDGAISSLAEPIATVCCGNNGESKQIKEWGMSSIRFNEKFLEHSQMLHPADGYGELGAATAPTLIGLSAMGLLNQYYSGPILTWAASDFGLRGAVAVSLRT</sequence>
<dbReference type="EMBL" id="CP021425">
    <property type="protein sequence ID" value="ARU58837.1"/>
    <property type="molecule type" value="Genomic_DNA"/>
</dbReference>
<organism evidence="1 2">
    <name type="scientific">Oleiphilus messinensis</name>
    <dbReference type="NCBI Taxonomy" id="141451"/>
    <lineage>
        <taxon>Bacteria</taxon>
        <taxon>Pseudomonadati</taxon>
        <taxon>Pseudomonadota</taxon>
        <taxon>Gammaproteobacteria</taxon>
        <taxon>Oceanospirillales</taxon>
        <taxon>Oleiphilaceae</taxon>
        <taxon>Oleiphilus</taxon>
    </lineage>
</organism>
<evidence type="ECO:0000313" key="1">
    <source>
        <dbReference type="EMBL" id="ARU58837.1"/>
    </source>
</evidence>